<sequence length="627" mass="68017">MAEFTSLMPAPHIPDDVTVPQFLFDYEHPIRMTRKAATPWIIDAATGKTYGKDELSERTWNLANGLSLRYSLGAALRILVCGTFLRIFTVPIPPIVGILSSNHVDFAISVWAAHRLGSSVFTLNPTFNAEEILPSIRDMKPALLFVHPMALPAATAAAASVGLSTDRIILLATTDKIGEHALVTELVELGFSSKETHKFKEYKLAPGEGKTKTALCFPSSGTTGVPKMAALPHAAIIANVLQNAAWDMGLGTEPIPVEERRFRPGDVSLAALPFFHIFGLLINLQYHLFCGMTAVILPKFDFRDFLAAIKTYQVNQLSLVPPIMVLFSKHPAVVAEDLRSIRVIYAGGAPVNLHFVQEMAKLMPNAVIEQSLGMTEVSGIVAMPPLDRQVSTGSGGCLLPGNSARVMKTETGADGDVKTALAAPGEPGELYIRGPSIATHYVNNEKMCVCCLIISNTDVVAAQRRRLWTDGFGQGIKCTLTRKERCMLWTESRHAAVYRGLVESSYSWQDFIKVRAFQVAPAELEARLAASADVADCCVVPVPDEFNGQLPKAYVVLSASALERVGASADAEGEKEKIKEALIKDIADHKAKYKGLGGGVEFIDAIPRNAAGKLLRRVLREKAAYVI</sequence>
<dbReference type="Gene3D" id="2.30.38.10">
    <property type="entry name" value="Luciferase, Domain 3"/>
    <property type="match status" value="1"/>
</dbReference>
<name>A0A8H6SH14_9AGAR</name>
<evidence type="ECO:0000259" key="2">
    <source>
        <dbReference type="Pfam" id="PF13193"/>
    </source>
</evidence>
<dbReference type="GO" id="GO:0016405">
    <property type="term" value="F:CoA-ligase activity"/>
    <property type="evidence" value="ECO:0007669"/>
    <property type="project" value="TreeGrafter"/>
</dbReference>
<evidence type="ECO:0008006" key="5">
    <source>
        <dbReference type="Google" id="ProtNLM"/>
    </source>
</evidence>
<protein>
    <recommendedName>
        <fullName evidence="5">Acetyl-CoA synthetase-like protein</fullName>
    </recommendedName>
</protein>
<dbReference type="Gene3D" id="3.30.300.30">
    <property type="match status" value="1"/>
</dbReference>
<gene>
    <name evidence="3" type="ORF">MIND_00896500</name>
</gene>
<accession>A0A8H6SH14</accession>
<evidence type="ECO:0000313" key="3">
    <source>
        <dbReference type="EMBL" id="KAF7299465.1"/>
    </source>
</evidence>
<dbReference type="EMBL" id="JACAZF010000007">
    <property type="protein sequence ID" value="KAF7299465.1"/>
    <property type="molecule type" value="Genomic_DNA"/>
</dbReference>
<dbReference type="PANTHER" id="PTHR24096">
    <property type="entry name" value="LONG-CHAIN-FATTY-ACID--COA LIGASE"/>
    <property type="match status" value="1"/>
</dbReference>
<dbReference type="InterPro" id="IPR000873">
    <property type="entry name" value="AMP-dep_synth/lig_dom"/>
</dbReference>
<dbReference type="GeneID" id="59348127"/>
<dbReference type="OrthoDB" id="6509636at2759"/>
<dbReference type="SUPFAM" id="SSF56801">
    <property type="entry name" value="Acetyl-CoA synthetase-like"/>
    <property type="match status" value="1"/>
</dbReference>
<reference evidence="3" key="1">
    <citation type="submission" date="2020-05" db="EMBL/GenBank/DDBJ databases">
        <title>Mycena genomes resolve the evolution of fungal bioluminescence.</title>
        <authorList>
            <person name="Tsai I.J."/>
        </authorList>
    </citation>
    <scope>NUCLEOTIDE SEQUENCE</scope>
    <source>
        <strain evidence="3">171206Taipei</strain>
    </source>
</reference>
<keyword evidence="4" id="KW-1185">Reference proteome</keyword>
<evidence type="ECO:0000313" key="4">
    <source>
        <dbReference type="Proteomes" id="UP000636479"/>
    </source>
</evidence>
<feature type="domain" description="AMP-binding enzyme C-terminal" evidence="2">
    <location>
        <begin position="523"/>
        <end position="613"/>
    </location>
</feature>
<feature type="domain" description="AMP-dependent synthetase/ligase" evidence="1">
    <location>
        <begin position="95"/>
        <end position="441"/>
    </location>
</feature>
<dbReference type="InterPro" id="IPR025110">
    <property type="entry name" value="AMP-bd_C"/>
</dbReference>
<dbReference type="PANTHER" id="PTHR24096:SF422">
    <property type="entry name" value="BCDNA.GH02901"/>
    <property type="match status" value="1"/>
</dbReference>
<proteinExistence type="predicted"/>
<dbReference type="InterPro" id="IPR045851">
    <property type="entry name" value="AMP-bd_C_sf"/>
</dbReference>
<dbReference type="Pfam" id="PF00501">
    <property type="entry name" value="AMP-binding"/>
    <property type="match status" value="1"/>
</dbReference>
<dbReference type="Gene3D" id="3.40.50.980">
    <property type="match status" value="2"/>
</dbReference>
<dbReference type="RefSeq" id="XP_037218853.1">
    <property type="nucleotide sequence ID" value="XM_037365611.1"/>
</dbReference>
<evidence type="ECO:0000259" key="1">
    <source>
        <dbReference type="Pfam" id="PF00501"/>
    </source>
</evidence>
<dbReference type="AlphaFoldDB" id="A0A8H6SH14"/>
<dbReference type="Pfam" id="PF13193">
    <property type="entry name" value="AMP-binding_C"/>
    <property type="match status" value="1"/>
</dbReference>
<dbReference type="Proteomes" id="UP000636479">
    <property type="component" value="Unassembled WGS sequence"/>
</dbReference>
<comment type="caution">
    <text evidence="3">The sequence shown here is derived from an EMBL/GenBank/DDBJ whole genome shotgun (WGS) entry which is preliminary data.</text>
</comment>
<organism evidence="3 4">
    <name type="scientific">Mycena indigotica</name>
    <dbReference type="NCBI Taxonomy" id="2126181"/>
    <lineage>
        <taxon>Eukaryota</taxon>
        <taxon>Fungi</taxon>
        <taxon>Dikarya</taxon>
        <taxon>Basidiomycota</taxon>
        <taxon>Agaricomycotina</taxon>
        <taxon>Agaricomycetes</taxon>
        <taxon>Agaricomycetidae</taxon>
        <taxon>Agaricales</taxon>
        <taxon>Marasmiineae</taxon>
        <taxon>Mycenaceae</taxon>
        <taxon>Mycena</taxon>
    </lineage>
</organism>